<protein>
    <submittedName>
        <fullName evidence="2">Uncharacterized protein</fullName>
    </submittedName>
</protein>
<proteinExistence type="predicted"/>
<dbReference type="Proteomes" id="UP000006591">
    <property type="component" value="Chromosome 6"/>
</dbReference>
<accession>A0A0E0HQM2</accession>
<dbReference type="Gramene" id="ONIVA06G17070.1">
    <property type="protein sequence ID" value="ONIVA06G17070.1"/>
    <property type="gene ID" value="ONIVA06G17070"/>
</dbReference>
<reference evidence="2" key="2">
    <citation type="submission" date="2018-04" db="EMBL/GenBank/DDBJ databases">
        <title>OnivRS2 (Oryza nivara Reference Sequence Version 2).</title>
        <authorList>
            <person name="Zhang J."/>
            <person name="Kudrna D."/>
            <person name="Lee S."/>
            <person name="Talag J."/>
            <person name="Rajasekar S."/>
            <person name="Welchert J."/>
            <person name="Hsing Y.-I."/>
            <person name="Wing R.A."/>
        </authorList>
    </citation>
    <scope>NUCLEOTIDE SEQUENCE [LARGE SCALE GENOMIC DNA]</scope>
    <source>
        <strain evidence="2">SL10</strain>
    </source>
</reference>
<dbReference type="eggNOG" id="ENOG502T7XD">
    <property type="taxonomic scope" value="Eukaryota"/>
</dbReference>
<reference evidence="2" key="1">
    <citation type="submission" date="2015-04" db="UniProtKB">
        <authorList>
            <consortium name="EnsemblPlants"/>
        </authorList>
    </citation>
    <scope>IDENTIFICATION</scope>
    <source>
        <strain evidence="2">SL10</strain>
    </source>
</reference>
<dbReference type="OMA" id="GAADNGC"/>
<dbReference type="HOGENOM" id="CLU_092612_1_0_1"/>
<feature type="region of interest" description="Disordered" evidence="1">
    <location>
        <begin position="58"/>
        <end position="92"/>
    </location>
</feature>
<dbReference type="AlphaFoldDB" id="A0A0E0HQM2"/>
<evidence type="ECO:0000256" key="1">
    <source>
        <dbReference type="SAM" id="MobiDB-lite"/>
    </source>
</evidence>
<dbReference type="EnsemblPlants" id="ONIVA06G17070.1">
    <property type="protein sequence ID" value="ONIVA06G17070.1"/>
    <property type="gene ID" value="ONIVA06G17070"/>
</dbReference>
<sequence>MEVGMMEKTAAAMLEAGVRRFRGLSMAALLAEMWAPLAVLILRLRSCGKEVISSHISTYYSSGDDSDSNITEEEEEEEEGSEASSFGEEEKGRWRERRIGYYEGAADNGCFPWGGAVVRTWQDLPHRISGGARLLAP</sequence>
<keyword evidence="3" id="KW-1185">Reference proteome</keyword>
<organism evidence="2">
    <name type="scientific">Oryza nivara</name>
    <name type="common">Indian wild rice</name>
    <name type="synonym">Oryza sativa f. spontanea</name>
    <dbReference type="NCBI Taxonomy" id="4536"/>
    <lineage>
        <taxon>Eukaryota</taxon>
        <taxon>Viridiplantae</taxon>
        <taxon>Streptophyta</taxon>
        <taxon>Embryophyta</taxon>
        <taxon>Tracheophyta</taxon>
        <taxon>Spermatophyta</taxon>
        <taxon>Magnoliopsida</taxon>
        <taxon>Liliopsida</taxon>
        <taxon>Poales</taxon>
        <taxon>Poaceae</taxon>
        <taxon>BOP clade</taxon>
        <taxon>Oryzoideae</taxon>
        <taxon>Oryzeae</taxon>
        <taxon>Oryzinae</taxon>
        <taxon>Oryza</taxon>
    </lineage>
</organism>
<name>A0A0E0HQM2_ORYNI</name>
<feature type="compositionally biased region" description="Acidic residues" evidence="1">
    <location>
        <begin position="64"/>
        <end position="81"/>
    </location>
</feature>
<evidence type="ECO:0000313" key="3">
    <source>
        <dbReference type="Proteomes" id="UP000006591"/>
    </source>
</evidence>
<evidence type="ECO:0000313" key="2">
    <source>
        <dbReference type="EnsemblPlants" id="ONIVA06G17070.1"/>
    </source>
</evidence>